<keyword evidence="11" id="KW-1208">Phospholipid metabolism</keyword>
<evidence type="ECO:0000256" key="12">
    <source>
        <dbReference type="NCBIfam" id="TIGR04265"/>
    </source>
</evidence>
<comment type="subcellular location">
    <subcellularLocation>
        <location evidence="1">Cell membrane</location>
        <topology evidence="1">Multi-pass membrane protein</topology>
    </subcellularLocation>
</comment>
<evidence type="ECO:0000256" key="7">
    <source>
        <dbReference type="ARBA" id="ARBA00022989"/>
    </source>
</evidence>
<dbReference type="STRING" id="1931275.BV914_06560"/>
<keyword evidence="3" id="KW-0444">Lipid biosynthesis</keyword>
<dbReference type="PROSITE" id="PS50035">
    <property type="entry name" value="PLD"/>
    <property type="match status" value="2"/>
</dbReference>
<dbReference type="InterPro" id="IPR022924">
    <property type="entry name" value="Cardiolipin_synthase"/>
</dbReference>
<dbReference type="Pfam" id="PF13091">
    <property type="entry name" value="PLDc_2"/>
    <property type="match status" value="2"/>
</dbReference>
<keyword evidence="5 13" id="KW-0812">Transmembrane</keyword>
<dbReference type="GO" id="GO:0032049">
    <property type="term" value="P:cardiolipin biosynthetic process"/>
    <property type="evidence" value="ECO:0007669"/>
    <property type="project" value="UniProtKB-UniRule"/>
</dbReference>
<protein>
    <recommendedName>
        <fullName evidence="12">Cardiolipin synthase</fullName>
        <ecNumber evidence="12">2.7.8.-</ecNumber>
    </recommendedName>
</protein>
<evidence type="ECO:0000256" key="11">
    <source>
        <dbReference type="ARBA" id="ARBA00023264"/>
    </source>
</evidence>
<dbReference type="Proteomes" id="UP000193303">
    <property type="component" value="Unassembled WGS sequence"/>
</dbReference>
<feature type="domain" description="PLD phosphodiesterase" evidence="14">
    <location>
        <begin position="219"/>
        <end position="246"/>
    </location>
</feature>
<evidence type="ECO:0000256" key="6">
    <source>
        <dbReference type="ARBA" id="ARBA00022737"/>
    </source>
</evidence>
<evidence type="ECO:0000256" key="3">
    <source>
        <dbReference type="ARBA" id="ARBA00022516"/>
    </source>
</evidence>
<evidence type="ECO:0000256" key="1">
    <source>
        <dbReference type="ARBA" id="ARBA00004651"/>
    </source>
</evidence>
<evidence type="ECO:0000256" key="5">
    <source>
        <dbReference type="ARBA" id="ARBA00022692"/>
    </source>
</evidence>
<keyword evidence="7 13" id="KW-1133">Transmembrane helix</keyword>
<evidence type="ECO:0000259" key="14">
    <source>
        <dbReference type="PROSITE" id="PS50035"/>
    </source>
</evidence>
<dbReference type="GO" id="GO:0005886">
    <property type="term" value="C:plasma membrane"/>
    <property type="evidence" value="ECO:0007669"/>
    <property type="project" value="UniProtKB-SubCell"/>
</dbReference>
<keyword evidence="8" id="KW-0443">Lipid metabolism</keyword>
<dbReference type="InterPro" id="IPR001736">
    <property type="entry name" value="PLipase_D/transphosphatidylase"/>
</dbReference>
<accession>A0A1X3DKI0</accession>
<name>A0A1X3DKI0_9NEIS</name>
<feature type="domain" description="PLD phosphodiesterase" evidence="14">
    <location>
        <begin position="408"/>
        <end position="435"/>
    </location>
</feature>
<dbReference type="NCBIfam" id="TIGR04265">
    <property type="entry name" value="bac_cardiolipin"/>
    <property type="match status" value="1"/>
</dbReference>
<evidence type="ECO:0000256" key="4">
    <source>
        <dbReference type="ARBA" id="ARBA00022679"/>
    </source>
</evidence>
<keyword evidence="9 13" id="KW-0472">Membrane</keyword>
<dbReference type="Pfam" id="PF13396">
    <property type="entry name" value="PLDc_N"/>
    <property type="match status" value="1"/>
</dbReference>
<keyword evidence="2" id="KW-1003">Cell membrane</keyword>
<dbReference type="AlphaFoldDB" id="A0A1X3DKI0"/>
<dbReference type="Gene3D" id="3.30.870.10">
    <property type="entry name" value="Endonuclease Chain A"/>
    <property type="match status" value="2"/>
</dbReference>
<dbReference type="InterPro" id="IPR027379">
    <property type="entry name" value="CLS_N"/>
</dbReference>
<keyword evidence="10" id="KW-0594">Phospholipid biosynthesis</keyword>
<evidence type="ECO:0000313" key="16">
    <source>
        <dbReference type="Proteomes" id="UP000193303"/>
    </source>
</evidence>
<dbReference type="PANTHER" id="PTHR21248:SF22">
    <property type="entry name" value="PHOSPHOLIPASE D"/>
    <property type="match status" value="1"/>
</dbReference>
<feature type="transmembrane region" description="Helical" evidence="13">
    <location>
        <begin position="36"/>
        <end position="57"/>
    </location>
</feature>
<evidence type="ECO:0000256" key="2">
    <source>
        <dbReference type="ARBA" id="ARBA00022475"/>
    </source>
</evidence>
<dbReference type="SUPFAM" id="SSF56024">
    <property type="entry name" value="Phospholipase D/nuclease"/>
    <property type="match status" value="2"/>
</dbReference>
<sequence>MNMEITWGQMLIYLHTAVALGFMVRVLYKQRNSGTAFAWLIILFLFPLFGVAAYLMLGEPRLGIARAKRTEEMNRFYGRFAERYLADIDLDTTEEVSPRYRGIAKVAADPTGLGVTKNNAVSLLSSTADILAAMENDIESATQSCLLAFYIIDPQGRIERLLDRVIEAAGRGVDCVILADAVGSRSFFNSAWIEKLRHAGVEVHAALPVGPLRTLFTRSDLRNHRKLMIIDKKIGYTGSYNLVDPHFFKKGAGVGEWVDVMMRCTGPMVLEMTAVFYADVAVENDENLVEIQKYLSTYVDIIPAMLPEKMQAGKVVAQVIPSSPSQTDRVIYETIISAIYAATRKLVITTPYFVPDDSLLMALTNAAKRGVEVTLILPAKVDSLMVRYASQAYYPMLLRSGVKIALFDGGLLHAKTMTVDDGYTLFGTVNMDMRSFFLNLEISLAIYDKGMTKQVRDLQAHYLQSSRYVSIKNWQQRARWWGLVENTVRLMSPLL</sequence>
<feature type="transmembrane region" description="Helical" evidence="13">
    <location>
        <begin position="6"/>
        <end position="24"/>
    </location>
</feature>
<dbReference type="OrthoDB" id="9762009at2"/>
<dbReference type="SMART" id="SM00155">
    <property type="entry name" value="PLDc"/>
    <property type="match status" value="2"/>
</dbReference>
<evidence type="ECO:0000256" key="10">
    <source>
        <dbReference type="ARBA" id="ARBA00023209"/>
    </source>
</evidence>
<evidence type="ECO:0000256" key="8">
    <source>
        <dbReference type="ARBA" id="ARBA00023098"/>
    </source>
</evidence>
<dbReference type="PANTHER" id="PTHR21248">
    <property type="entry name" value="CARDIOLIPIN SYNTHASE"/>
    <property type="match status" value="1"/>
</dbReference>
<gene>
    <name evidence="15" type="ORF">BV912_02730</name>
</gene>
<dbReference type="GO" id="GO:0008808">
    <property type="term" value="F:cardiolipin synthase activity"/>
    <property type="evidence" value="ECO:0007669"/>
    <property type="project" value="UniProtKB-UniRule"/>
</dbReference>
<keyword evidence="6" id="KW-0677">Repeat</keyword>
<dbReference type="CDD" id="cd09158">
    <property type="entry name" value="PLDc_EcCLS_like_2"/>
    <property type="match status" value="1"/>
</dbReference>
<proteinExistence type="predicted"/>
<dbReference type="EMBL" id="MTAB01000004">
    <property type="protein sequence ID" value="OSI24273.1"/>
    <property type="molecule type" value="Genomic_DNA"/>
</dbReference>
<keyword evidence="4" id="KW-0808">Transferase</keyword>
<organism evidence="15 16">
    <name type="scientific">Neisseria dumasiana</name>
    <dbReference type="NCBI Taxonomy" id="1931275"/>
    <lineage>
        <taxon>Bacteria</taxon>
        <taxon>Pseudomonadati</taxon>
        <taxon>Pseudomonadota</taxon>
        <taxon>Betaproteobacteria</taxon>
        <taxon>Neisseriales</taxon>
        <taxon>Neisseriaceae</taxon>
        <taxon>Neisseria</taxon>
    </lineage>
</organism>
<evidence type="ECO:0000313" key="15">
    <source>
        <dbReference type="EMBL" id="OSI24273.1"/>
    </source>
</evidence>
<dbReference type="EC" id="2.7.8.-" evidence="12"/>
<evidence type="ECO:0000256" key="9">
    <source>
        <dbReference type="ARBA" id="ARBA00023136"/>
    </source>
</evidence>
<evidence type="ECO:0000256" key="13">
    <source>
        <dbReference type="SAM" id="Phobius"/>
    </source>
</evidence>
<reference evidence="16" key="1">
    <citation type="submission" date="2017-01" db="EMBL/GenBank/DDBJ databases">
        <authorList>
            <person name="Mah S.A."/>
            <person name="Swanson W.J."/>
            <person name="Moy G.W."/>
            <person name="Vacquier V.D."/>
        </authorList>
    </citation>
    <scope>NUCLEOTIDE SEQUENCE [LARGE SCALE GENOMIC DNA]</scope>
    <source>
        <strain evidence="16">124861</strain>
    </source>
</reference>
<dbReference type="InterPro" id="IPR025202">
    <property type="entry name" value="PLD-like_dom"/>
</dbReference>
<comment type="caution">
    <text evidence="15">The sequence shown here is derived from an EMBL/GenBank/DDBJ whole genome shotgun (WGS) entry which is preliminary data.</text>
</comment>